<evidence type="ECO:0000256" key="2">
    <source>
        <dbReference type="ARBA" id="ARBA00023012"/>
    </source>
</evidence>
<feature type="domain" description="Response regulatory" evidence="8">
    <location>
        <begin position="3"/>
        <end position="116"/>
    </location>
</feature>
<dbReference type="InterPro" id="IPR001789">
    <property type="entry name" value="Sig_transdc_resp-reg_receiver"/>
</dbReference>
<dbReference type="Pfam" id="PF00072">
    <property type="entry name" value="Response_reg"/>
    <property type="match status" value="1"/>
</dbReference>
<dbReference type="SUPFAM" id="SSF52172">
    <property type="entry name" value="CheY-like"/>
    <property type="match status" value="1"/>
</dbReference>
<evidence type="ECO:0000256" key="7">
    <source>
        <dbReference type="PROSITE-ProRule" id="PRU01091"/>
    </source>
</evidence>
<dbReference type="InterPro" id="IPR039420">
    <property type="entry name" value="WalR-like"/>
</dbReference>
<reference evidence="10" key="1">
    <citation type="submission" date="2020-08" db="EMBL/GenBank/DDBJ databases">
        <title>Whole genome shotgun sequence of Actinocatenispora sera NBRC 101916.</title>
        <authorList>
            <person name="Komaki H."/>
            <person name="Tamura T."/>
        </authorList>
    </citation>
    <scope>NUCLEOTIDE SEQUENCE</scope>
    <source>
        <strain evidence="10">NBRC 101916</strain>
    </source>
</reference>
<keyword evidence="2" id="KW-0902">Two-component regulatory system</keyword>
<dbReference type="Pfam" id="PF00486">
    <property type="entry name" value="Trans_reg_C"/>
    <property type="match status" value="1"/>
</dbReference>
<dbReference type="EMBL" id="AP023354">
    <property type="protein sequence ID" value="BCJ26277.1"/>
    <property type="molecule type" value="Genomic_DNA"/>
</dbReference>
<dbReference type="SMART" id="SM00862">
    <property type="entry name" value="Trans_reg_C"/>
    <property type="match status" value="1"/>
</dbReference>
<dbReference type="Proteomes" id="UP000680750">
    <property type="component" value="Chromosome"/>
</dbReference>
<keyword evidence="11" id="KW-1185">Reference proteome</keyword>
<keyword evidence="4 7" id="KW-0238">DNA-binding</keyword>
<evidence type="ECO:0000313" key="10">
    <source>
        <dbReference type="EMBL" id="BCJ26277.1"/>
    </source>
</evidence>
<gene>
    <name evidence="10" type="ORF">Asera_03850</name>
</gene>
<proteinExistence type="predicted"/>
<feature type="DNA-binding region" description="OmpR/PhoB-type" evidence="7">
    <location>
        <begin position="124"/>
        <end position="223"/>
    </location>
</feature>
<feature type="modified residue" description="4-aspartylphosphate" evidence="6">
    <location>
        <position position="52"/>
    </location>
</feature>
<evidence type="ECO:0000256" key="5">
    <source>
        <dbReference type="ARBA" id="ARBA00023163"/>
    </source>
</evidence>
<evidence type="ECO:0000256" key="3">
    <source>
        <dbReference type="ARBA" id="ARBA00023015"/>
    </source>
</evidence>
<dbReference type="Gene3D" id="6.10.250.690">
    <property type="match status" value="1"/>
</dbReference>
<evidence type="ECO:0000259" key="9">
    <source>
        <dbReference type="PROSITE" id="PS51755"/>
    </source>
</evidence>
<dbReference type="SMART" id="SM00448">
    <property type="entry name" value="REC"/>
    <property type="match status" value="1"/>
</dbReference>
<name>A0A810KTU1_9ACTN</name>
<dbReference type="RefSeq" id="WP_030448804.1">
    <property type="nucleotide sequence ID" value="NZ_AP023354.1"/>
</dbReference>
<dbReference type="PANTHER" id="PTHR48111">
    <property type="entry name" value="REGULATOR OF RPOS"/>
    <property type="match status" value="1"/>
</dbReference>
<keyword evidence="1 6" id="KW-0597">Phosphoprotein</keyword>
<dbReference type="Gene3D" id="3.40.50.2300">
    <property type="match status" value="1"/>
</dbReference>
<dbReference type="OrthoDB" id="4127044at2"/>
<dbReference type="GO" id="GO:0032993">
    <property type="term" value="C:protein-DNA complex"/>
    <property type="evidence" value="ECO:0007669"/>
    <property type="project" value="TreeGrafter"/>
</dbReference>
<evidence type="ECO:0000313" key="11">
    <source>
        <dbReference type="Proteomes" id="UP000680750"/>
    </source>
</evidence>
<dbReference type="CDD" id="cd00383">
    <property type="entry name" value="trans_reg_C"/>
    <property type="match status" value="1"/>
</dbReference>
<dbReference type="GO" id="GO:0000156">
    <property type="term" value="F:phosphorelay response regulator activity"/>
    <property type="evidence" value="ECO:0007669"/>
    <property type="project" value="TreeGrafter"/>
</dbReference>
<dbReference type="InterPro" id="IPR036388">
    <property type="entry name" value="WH-like_DNA-bd_sf"/>
</dbReference>
<dbReference type="InterPro" id="IPR001867">
    <property type="entry name" value="OmpR/PhoB-type_DNA-bd"/>
</dbReference>
<dbReference type="PANTHER" id="PTHR48111:SF4">
    <property type="entry name" value="DNA-BINDING DUAL TRANSCRIPTIONAL REGULATOR OMPR"/>
    <property type="match status" value="1"/>
</dbReference>
<evidence type="ECO:0000256" key="4">
    <source>
        <dbReference type="ARBA" id="ARBA00023125"/>
    </source>
</evidence>
<evidence type="ECO:0000256" key="1">
    <source>
        <dbReference type="ARBA" id="ARBA00022553"/>
    </source>
</evidence>
<feature type="domain" description="OmpR/PhoB-type" evidence="9">
    <location>
        <begin position="124"/>
        <end position="223"/>
    </location>
</feature>
<evidence type="ECO:0000256" key="6">
    <source>
        <dbReference type="PROSITE-ProRule" id="PRU00169"/>
    </source>
</evidence>
<evidence type="ECO:0000259" key="8">
    <source>
        <dbReference type="PROSITE" id="PS50110"/>
    </source>
</evidence>
<dbReference type="GO" id="GO:0000976">
    <property type="term" value="F:transcription cis-regulatory region binding"/>
    <property type="evidence" value="ECO:0007669"/>
    <property type="project" value="TreeGrafter"/>
</dbReference>
<dbReference type="FunFam" id="1.10.10.10:FF:000018">
    <property type="entry name" value="DNA-binding response regulator ResD"/>
    <property type="match status" value="1"/>
</dbReference>
<protein>
    <submittedName>
        <fullName evidence="10">DNA-binding response regulator</fullName>
    </submittedName>
</protein>
<dbReference type="PROSITE" id="PS50110">
    <property type="entry name" value="RESPONSE_REGULATORY"/>
    <property type="match status" value="1"/>
</dbReference>
<dbReference type="InterPro" id="IPR011006">
    <property type="entry name" value="CheY-like_superfamily"/>
</dbReference>
<organism evidence="10 11">
    <name type="scientific">Actinocatenispora sera</name>
    <dbReference type="NCBI Taxonomy" id="390989"/>
    <lineage>
        <taxon>Bacteria</taxon>
        <taxon>Bacillati</taxon>
        <taxon>Actinomycetota</taxon>
        <taxon>Actinomycetes</taxon>
        <taxon>Micromonosporales</taxon>
        <taxon>Micromonosporaceae</taxon>
        <taxon>Actinocatenispora</taxon>
    </lineage>
</organism>
<dbReference type="AlphaFoldDB" id="A0A810KTU1"/>
<dbReference type="KEGG" id="aser:Asera_03850"/>
<dbReference type="PROSITE" id="PS51755">
    <property type="entry name" value="OMPR_PHOB"/>
    <property type="match status" value="1"/>
</dbReference>
<accession>A0A810KTU1</accession>
<dbReference type="GO" id="GO:0006355">
    <property type="term" value="P:regulation of DNA-templated transcription"/>
    <property type="evidence" value="ECO:0007669"/>
    <property type="project" value="InterPro"/>
</dbReference>
<sequence length="227" mass="24036">MARVLLVEDDTTIRAALVRAMSSFGHHVTESADARGALTALGEHAPDVVVLDLGLPDLDGTAALRMIRARSTVPVLIATARDREADIVRLLNAGADDYLTKPYSAAHLAARISAVLRRAAPTVAGAIAVGGLRLDAAAREAALDGRPLSLARREFDLLAYLAARPGAVVSRRELLAEVWGQPDGGDDATIDVHISWLRRKLGETAAAPRYLHTVRGVGIKLLAPTPN</sequence>
<keyword evidence="5" id="KW-0804">Transcription</keyword>
<dbReference type="Gene3D" id="1.10.10.10">
    <property type="entry name" value="Winged helix-like DNA-binding domain superfamily/Winged helix DNA-binding domain"/>
    <property type="match status" value="1"/>
</dbReference>
<keyword evidence="3" id="KW-0805">Transcription regulation</keyword>
<dbReference type="GO" id="GO:0005829">
    <property type="term" value="C:cytosol"/>
    <property type="evidence" value="ECO:0007669"/>
    <property type="project" value="TreeGrafter"/>
</dbReference>